<protein>
    <recommendedName>
        <fullName evidence="6">Phospholipid/glycerol acyltransferase domain-containing protein</fullName>
    </recommendedName>
</protein>
<evidence type="ECO:0000259" key="6">
    <source>
        <dbReference type="SMART" id="SM00563"/>
    </source>
</evidence>
<evidence type="ECO:0000313" key="8">
    <source>
        <dbReference type="Proteomes" id="UP000179242"/>
    </source>
</evidence>
<comment type="pathway">
    <text evidence="1">Lipid metabolism.</text>
</comment>
<keyword evidence="2" id="KW-0444">Lipid biosynthesis</keyword>
<dbReference type="Proteomes" id="UP000179242">
    <property type="component" value="Unassembled WGS sequence"/>
</dbReference>
<reference evidence="7 8" key="1">
    <citation type="journal article" date="2016" name="Nat. Commun.">
        <title>Thousands of microbial genomes shed light on interconnected biogeochemical processes in an aquifer system.</title>
        <authorList>
            <person name="Anantharaman K."/>
            <person name="Brown C.T."/>
            <person name="Hug L.A."/>
            <person name="Sharon I."/>
            <person name="Castelle C.J."/>
            <person name="Probst A.J."/>
            <person name="Thomas B.C."/>
            <person name="Singh A."/>
            <person name="Wilkins M.J."/>
            <person name="Karaoz U."/>
            <person name="Brodie E.L."/>
            <person name="Williams K.H."/>
            <person name="Hubbard S.S."/>
            <person name="Banfield J.F."/>
        </authorList>
    </citation>
    <scope>NUCLEOTIDE SEQUENCE [LARGE SCALE GENOMIC DNA]</scope>
</reference>
<dbReference type="EMBL" id="MEUJ01000004">
    <property type="protein sequence ID" value="OGC40421.1"/>
    <property type="molecule type" value="Genomic_DNA"/>
</dbReference>
<sequence>MALLRTIFFSLFLVLSFLVGTLLTLAIAAFTRSSKTFRHAAQIWSKALVLASGSKLTVKGLENIPKDEPLIIVSNHQSAADIIILLAAIPRYFRFVIKKELFAVPIFGFYLRMADYVRLDREAGASSVKSLLKADVADAVLIFPEGTRSGSSDLLPFKKGSLFLVFNSKARVLPVAINGSYKIVPKGSAVIKPTDVTISFGPPLDLTNYPRTKIGYEQAMGELRNSIEKML</sequence>
<comment type="caution">
    <text evidence="7">The sequence shown here is derived from an EMBL/GenBank/DDBJ whole genome shotgun (WGS) entry which is preliminary data.</text>
</comment>
<keyword evidence="3" id="KW-0808">Transferase</keyword>
<dbReference type="SUPFAM" id="SSF69593">
    <property type="entry name" value="Glycerol-3-phosphate (1)-acyltransferase"/>
    <property type="match status" value="1"/>
</dbReference>
<dbReference type="PANTHER" id="PTHR10434:SF64">
    <property type="entry name" value="1-ACYL-SN-GLYCEROL-3-PHOSPHATE ACYLTRANSFERASE-RELATED"/>
    <property type="match status" value="1"/>
</dbReference>
<gene>
    <name evidence="7" type="ORF">A2438_04075</name>
</gene>
<dbReference type="Pfam" id="PF01553">
    <property type="entry name" value="Acyltransferase"/>
    <property type="match status" value="1"/>
</dbReference>
<accession>A0A1F4U692</accession>
<organism evidence="7 8">
    <name type="scientific">candidate division WOR-1 bacterium RIFOXYC2_FULL_46_14</name>
    <dbReference type="NCBI Taxonomy" id="1802587"/>
    <lineage>
        <taxon>Bacteria</taxon>
        <taxon>Bacillati</taxon>
        <taxon>Saganbacteria</taxon>
    </lineage>
</organism>
<evidence type="ECO:0000256" key="3">
    <source>
        <dbReference type="ARBA" id="ARBA00022679"/>
    </source>
</evidence>
<dbReference type="CDD" id="cd07989">
    <property type="entry name" value="LPLAT_AGPAT-like"/>
    <property type="match status" value="1"/>
</dbReference>
<proteinExistence type="predicted"/>
<evidence type="ECO:0000256" key="1">
    <source>
        <dbReference type="ARBA" id="ARBA00005189"/>
    </source>
</evidence>
<dbReference type="AlphaFoldDB" id="A0A1F4U692"/>
<keyword evidence="4" id="KW-0443">Lipid metabolism</keyword>
<dbReference type="PANTHER" id="PTHR10434">
    <property type="entry name" value="1-ACYL-SN-GLYCEROL-3-PHOSPHATE ACYLTRANSFERASE"/>
    <property type="match status" value="1"/>
</dbReference>
<dbReference type="InterPro" id="IPR002123">
    <property type="entry name" value="Plipid/glycerol_acylTrfase"/>
</dbReference>
<name>A0A1F4U692_UNCSA</name>
<dbReference type="SMART" id="SM00563">
    <property type="entry name" value="PlsC"/>
    <property type="match status" value="1"/>
</dbReference>
<feature type="domain" description="Phospholipid/glycerol acyltransferase" evidence="6">
    <location>
        <begin position="70"/>
        <end position="180"/>
    </location>
</feature>
<keyword evidence="5" id="KW-0012">Acyltransferase</keyword>
<evidence type="ECO:0000256" key="4">
    <source>
        <dbReference type="ARBA" id="ARBA00023098"/>
    </source>
</evidence>
<evidence type="ECO:0000256" key="2">
    <source>
        <dbReference type="ARBA" id="ARBA00022516"/>
    </source>
</evidence>
<evidence type="ECO:0000313" key="7">
    <source>
        <dbReference type="EMBL" id="OGC40421.1"/>
    </source>
</evidence>
<dbReference type="GO" id="GO:0003841">
    <property type="term" value="F:1-acylglycerol-3-phosphate O-acyltransferase activity"/>
    <property type="evidence" value="ECO:0007669"/>
    <property type="project" value="TreeGrafter"/>
</dbReference>
<dbReference type="GO" id="GO:0006654">
    <property type="term" value="P:phosphatidic acid biosynthetic process"/>
    <property type="evidence" value="ECO:0007669"/>
    <property type="project" value="TreeGrafter"/>
</dbReference>
<evidence type="ECO:0000256" key="5">
    <source>
        <dbReference type="ARBA" id="ARBA00023315"/>
    </source>
</evidence>